<dbReference type="PANTHER" id="PTHR42703:SF1">
    <property type="entry name" value="NA(+)_H(+) ANTIPORTER SUBUNIT D1"/>
    <property type="match status" value="1"/>
</dbReference>
<feature type="transmembrane region" description="Helical" evidence="6">
    <location>
        <begin position="42"/>
        <end position="61"/>
    </location>
</feature>
<name>A0A2M8P6L9_9CHLR</name>
<proteinExistence type="predicted"/>
<evidence type="ECO:0000313" key="9">
    <source>
        <dbReference type="Proteomes" id="UP000229681"/>
    </source>
</evidence>
<dbReference type="InterPro" id="IPR050586">
    <property type="entry name" value="CPA3_Na-H_Antiporter_D"/>
</dbReference>
<evidence type="ECO:0000256" key="4">
    <source>
        <dbReference type="ARBA" id="ARBA00022989"/>
    </source>
</evidence>
<dbReference type="AlphaFoldDB" id="A0A2M8P6L9"/>
<feature type="non-terminal residue" evidence="7">
    <location>
        <position position="1"/>
    </location>
</feature>
<dbReference type="InterPro" id="IPR017059">
    <property type="entry name" value="NiFe-hyd_3_EhaH_prd"/>
</dbReference>
<evidence type="ECO:0000256" key="3">
    <source>
        <dbReference type="ARBA" id="ARBA00022692"/>
    </source>
</evidence>
<keyword evidence="2" id="KW-1003">Cell membrane</keyword>
<dbReference type="Pfam" id="PF10125">
    <property type="entry name" value="NADHdeh_related"/>
    <property type="match status" value="1"/>
</dbReference>
<organism evidence="7 9">
    <name type="scientific">Candidatus Thermofonsia Clade 1 bacterium</name>
    <dbReference type="NCBI Taxonomy" id="2364210"/>
    <lineage>
        <taxon>Bacteria</taxon>
        <taxon>Bacillati</taxon>
        <taxon>Chloroflexota</taxon>
        <taxon>Candidatus Thermofontia</taxon>
        <taxon>Candidatus Thermofonsia Clade 1</taxon>
    </lineage>
</organism>
<protein>
    <submittedName>
        <fullName evidence="7">Uncharacterized protein</fullName>
    </submittedName>
</protein>
<evidence type="ECO:0000256" key="1">
    <source>
        <dbReference type="ARBA" id="ARBA00004651"/>
    </source>
</evidence>
<sequence length="95" mass="9994">NGALYTGDIFTLFVFIELMVVSSVSLVAVSDNRLGLEAAIKYLFISAMGTLFLLLAIGSIYTTFGTLTIADIAQKLASGERPLLAEAAAVMLTCA</sequence>
<comment type="caution">
    <text evidence="7">The sequence shown here is derived from an EMBL/GenBank/DDBJ whole genome shotgun (WGS) entry which is preliminary data.</text>
</comment>
<dbReference type="EMBL" id="PGTM01001072">
    <property type="protein sequence ID" value="PJF33198.1"/>
    <property type="molecule type" value="Genomic_DNA"/>
</dbReference>
<evidence type="ECO:0000313" key="8">
    <source>
        <dbReference type="EMBL" id="PJF33200.1"/>
    </source>
</evidence>
<dbReference type="GO" id="GO:0005886">
    <property type="term" value="C:plasma membrane"/>
    <property type="evidence" value="ECO:0007669"/>
    <property type="project" value="UniProtKB-SubCell"/>
</dbReference>
<gene>
    <name evidence="8" type="ORF">CUN49_19165</name>
    <name evidence="7" type="ORF">CUN49_19170</name>
</gene>
<feature type="transmembrane region" description="Helical" evidence="6">
    <location>
        <begin position="12"/>
        <end position="30"/>
    </location>
</feature>
<keyword evidence="4 6" id="KW-1133">Transmembrane helix</keyword>
<evidence type="ECO:0000256" key="2">
    <source>
        <dbReference type="ARBA" id="ARBA00022475"/>
    </source>
</evidence>
<evidence type="ECO:0000313" key="7">
    <source>
        <dbReference type="EMBL" id="PJF33198.1"/>
    </source>
</evidence>
<keyword evidence="3 6" id="KW-0812">Transmembrane</keyword>
<evidence type="ECO:0000256" key="6">
    <source>
        <dbReference type="SAM" id="Phobius"/>
    </source>
</evidence>
<reference evidence="7 9" key="1">
    <citation type="submission" date="2017-11" db="EMBL/GenBank/DDBJ databases">
        <title>Evolution of Phototrophy in the Chloroflexi Phylum Driven by Horizontal Gene Transfer.</title>
        <authorList>
            <person name="Ward L.M."/>
            <person name="Hemp J."/>
            <person name="Shih P.M."/>
            <person name="Mcglynn S.E."/>
            <person name="Fischer W."/>
        </authorList>
    </citation>
    <scope>NUCLEOTIDE SEQUENCE [LARGE SCALE GENOMIC DNA]</scope>
    <source>
        <strain evidence="7">JP3_13</strain>
    </source>
</reference>
<accession>A0A2M8P6L9</accession>
<comment type="subcellular location">
    <subcellularLocation>
        <location evidence="1">Cell membrane</location>
        <topology evidence="1">Multi-pass membrane protein</topology>
    </subcellularLocation>
</comment>
<dbReference type="PANTHER" id="PTHR42703">
    <property type="entry name" value="NADH DEHYDROGENASE"/>
    <property type="match status" value="1"/>
</dbReference>
<dbReference type="EMBL" id="PGTM01001071">
    <property type="protein sequence ID" value="PJF33200.1"/>
    <property type="molecule type" value="Genomic_DNA"/>
</dbReference>
<keyword evidence="5 6" id="KW-0472">Membrane</keyword>
<evidence type="ECO:0000256" key="5">
    <source>
        <dbReference type="ARBA" id="ARBA00023136"/>
    </source>
</evidence>
<feature type="non-terminal residue" evidence="7">
    <location>
        <position position="95"/>
    </location>
</feature>
<dbReference type="Proteomes" id="UP000229681">
    <property type="component" value="Unassembled WGS sequence"/>
</dbReference>